<keyword evidence="3" id="KW-0547">Nucleotide-binding</keyword>
<dbReference type="EMBL" id="JADOUF010000001">
    <property type="protein sequence ID" value="MBG6134156.1"/>
    <property type="molecule type" value="Genomic_DNA"/>
</dbReference>
<dbReference type="InterPro" id="IPR003439">
    <property type="entry name" value="ABC_transporter-like_ATP-bd"/>
</dbReference>
<keyword evidence="5" id="KW-0029">Amino-acid transport</keyword>
<dbReference type="SUPFAM" id="SSF52540">
    <property type="entry name" value="P-loop containing nucleoside triphosphate hydrolases"/>
    <property type="match status" value="1"/>
</dbReference>
<evidence type="ECO:0000256" key="1">
    <source>
        <dbReference type="ARBA" id="ARBA00005417"/>
    </source>
</evidence>
<dbReference type="AlphaFoldDB" id="A0A8J7GB54"/>
<dbReference type="Gene3D" id="3.40.50.300">
    <property type="entry name" value="P-loop containing nucleotide triphosphate hydrolases"/>
    <property type="match status" value="1"/>
</dbReference>
<organism evidence="7 8">
    <name type="scientific">Longispora fulva</name>
    <dbReference type="NCBI Taxonomy" id="619741"/>
    <lineage>
        <taxon>Bacteria</taxon>
        <taxon>Bacillati</taxon>
        <taxon>Actinomycetota</taxon>
        <taxon>Actinomycetes</taxon>
        <taxon>Micromonosporales</taxon>
        <taxon>Micromonosporaceae</taxon>
        <taxon>Longispora</taxon>
    </lineage>
</organism>
<dbReference type="GO" id="GO:0015658">
    <property type="term" value="F:branched-chain amino acid transmembrane transporter activity"/>
    <property type="evidence" value="ECO:0007669"/>
    <property type="project" value="TreeGrafter"/>
</dbReference>
<protein>
    <submittedName>
        <fullName evidence="7">Branched-chain amino acid transport system ATP-binding protein</fullName>
    </submittedName>
</protein>
<gene>
    <name evidence="7" type="ORF">IW245_000350</name>
</gene>
<sequence length="223" mass="23362">MTAALWVRGLSAGYAGSTVLRGLDLDVPAGTVLALLGRNGAGKTTLLHALFGLLRPTAGTVHVHGADATGLATHRLARSGMALVPQGRRVFAPLTVAEHLTLAGRRRRDGRPGPDRADVLALFPRLGDRLAQRADRLSGGEQQMLALARALLLRPRLLLLDEPFEGLAAAVTARVAALLPELARASATVLLVEQRVELATAVADRVTFLADGKLTPPTGEAPP</sequence>
<dbReference type="InterPro" id="IPR003593">
    <property type="entry name" value="AAA+_ATPase"/>
</dbReference>
<evidence type="ECO:0000256" key="4">
    <source>
        <dbReference type="ARBA" id="ARBA00022840"/>
    </source>
</evidence>
<evidence type="ECO:0000256" key="3">
    <source>
        <dbReference type="ARBA" id="ARBA00022741"/>
    </source>
</evidence>
<feature type="domain" description="ABC transporter" evidence="6">
    <location>
        <begin position="5"/>
        <end position="221"/>
    </location>
</feature>
<dbReference type="InterPro" id="IPR017871">
    <property type="entry name" value="ABC_transporter-like_CS"/>
</dbReference>
<dbReference type="PROSITE" id="PS00211">
    <property type="entry name" value="ABC_TRANSPORTER_1"/>
    <property type="match status" value="1"/>
</dbReference>
<dbReference type="SMART" id="SM00382">
    <property type="entry name" value="AAA"/>
    <property type="match status" value="1"/>
</dbReference>
<dbReference type="Proteomes" id="UP000622552">
    <property type="component" value="Unassembled WGS sequence"/>
</dbReference>
<dbReference type="GO" id="GO:0005524">
    <property type="term" value="F:ATP binding"/>
    <property type="evidence" value="ECO:0007669"/>
    <property type="project" value="UniProtKB-KW"/>
</dbReference>
<dbReference type="Pfam" id="PF00005">
    <property type="entry name" value="ABC_tran"/>
    <property type="match status" value="1"/>
</dbReference>
<evidence type="ECO:0000313" key="8">
    <source>
        <dbReference type="Proteomes" id="UP000622552"/>
    </source>
</evidence>
<keyword evidence="8" id="KW-1185">Reference proteome</keyword>
<dbReference type="PROSITE" id="PS50893">
    <property type="entry name" value="ABC_TRANSPORTER_2"/>
    <property type="match status" value="1"/>
</dbReference>
<reference evidence="7" key="1">
    <citation type="submission" date="2020-11" db="EMBL/GenBank/DDBJ databases">
        <title>Sequencing the genomes of 1000 actinobacteria strains.</title>
        <authorList>
            <person name="Klenk H.-P."/>
        </authorList>
    </citation>
    <scope>NUCLEOTIDE SEQUENCE</scope>
    <source>
        <strain evidence="7">DSM 45356</strain>
    </source>
</reference>
<keyword evidence="2" id="KW-0813">Transport</keyword>
<comment type="caution">
    <text evidence="7">The sequence shown here is derived from an EMBL/GenBank/DDBJ whole genome shotgun (WGS) entry which is preliminary data.</text>
</comment>
<dbReference type="GO" id="GO:0015807">
    <property type="term" value="P:L-amino acid transport"/>
    <property type="evidence" value="ECO:0007669"/>
    <property type="project" value="TreeGrafter"/>
</dbReference>
<accession>A0A8J7GB54</accession>
<dbReference type="PANTHER" id="PTHR43820">
    <property type="entry name" value="HIGH-AFFINITY BRANCHED-CHAIN AMINO ACID TRANSPORT ATP-BINDING PROTEIN LIVF"/>
    <property type="match status" value="1"/>
</dbReference>
<dbReference type="PANTHER" id="PTHR43820:SF4">
    <property type="entry name" value="HIGH-AFFINITY BRANCHED-CHAIN AMINO ACID TRANSPORT ATP-BINDING PROTEIN LIVF"/>
    <property type="match status" value="1"/>
</dbReference>
<dbReference type="RefSeq" id="WP_233473165.1">
    <property type="nucleotide sequence ID" value="NZ_BONS01000026.1"/>
</dbReference>
<proteinExistence type="inferred from homology"/>
<keyword evidence="4 7" id="KW-0067">ATP-binding</keyword>
<comment type="similarity">
    <text evidence="1">Belongs to the ABC transporter superfamily.</text>
</comment>
<evidence type="ECO:0000259" key="6">
    <source>
        <dbReference type="PROSITE" id="PS50893"/>
    </source>
</evidence>
<evidence type="ECO:0000256" key="2">
    <source>
        <dbReference type="ARBA" id="ARBA00022448"/>
    </source>
</evidence>
<dbReference type="GO" id="GO:0016887">
    <property type="term" value="F:ATP hydrolysis activity"/>
    <property type="evidence" value="ECO:0007669"/>
    <property type="project" value="InterPro"/>
</dbReference>
<evidence type="ECO:0000313" key="7">
    <source>
        <dbReference type="EMBL" id="MBG6134156.1"/>
    </source>
</evidence>
<evidence type="ECO:0000256" key="5">
    <source>
        <dbReference type="ARBA" id="ARBA00022970"/>
    </source>
</evidence>
<dbReference type="InterPro" id="IPR052156">
    <property type="entry name" value="BCAA_Transport_ATP-bd_LivF"/>
</dbReference>
<dbReference type="InterPro" id="IPR027417">
    <property type="entry name" value="P-loop_NTPase"/>
</dbReference>
<name>A0A8J7GB54_9ACTN</name>